<evidence type="ECO:0000256" key="5">
    <source>
        <dbReference type="ARBA" id="ARBA00022898"/>
    </source>
</evidence>
<evidence type="ECO:0000256" key="4">
    <source>
        <dbReference type="ARBA" id="ARBA00022679"/>
    </source>
</evidence>
<protein>
    <recommendedName>
        <fullName evidence="3">cysteine desulfurase</fullName>
        <ecNumber evidence="3">2.8.1.7</ecNumber>
    </recommendedName>
</protein>
<feature type="domain" description="Aminotransferase class V" evidence="7">
    <location>
        <begin position="26"/>
        <end position="365"/>
    </location>
</feature>
<dbReference type="InterPro" id="IPR000192">
    <property type="entry name" value="Aminotrans_V_dom"/>
</dbReference>
<dbReference type="InterPro" id="IPR010970">
    <property type="entry name" value="Cys_dSase_SufS"/>
</dbReference>
<organism evidence="8 9">
    <name type="scientific">Eisenbergiella porci</name>
    <dbReference type="NCBI Taxonomy" id="2652274"/>
    <lineage>
        <taxon>Bacteria</taxon>
        <taxon>Bacillati</taxon>
        <taxon>Bacillota</taxon>
        <taxon>Clostridia</taxon>
        <taxon>Lachnospirales</taxon>
        <taxon>Lachnospiraceae</taxon>
        <taxon>Eisenbergiella</taxon>
    </lineage>
</organism>
<dbReference type="GeneID" id="86056774"/>
<dbReference type="AlphaFoldDB" id="A0A6N7W9C2"/>
<dbReference type="PANTHER" id="PTHR43586">
    <property type="entry name" value="CYSTEINE DESULFURASE"/>
    <property type="match status" value="1"/>
</dbReference>
<evidence type="ECO:0000256" key="6">
    <source>
        <dbReference type="ARBA" id="ARBA00050776"/>
    </source>
</evidence>
<dbReference type="InterPro" id="IPR015422">
    <property type="entry name" value="PyrdxlP-dep_Trfase_small"/>
</dbReference>
<dbReference type="EC" id="2.8.1.7" evidence="3"/>
<dbReference type="GO" id="GO:0006534">
    <property type="term" value="P:cysteine metabolic process"/>
    <property type="evidence" value="ECO:0007669"/>
    <property type="project" value="InterPro"/>
</dbReference>
<gene>
    <name evidence="8" type="ORF">FYJ45_27710</name>
</gene>
<dbReference type="EMBL" id="VUMI01000084">
    <property type="protein sequence ID" value="MSS91859.1"/>
    <property type="molecule type" value="Genomic_DNA"/>
</dbReference>
<dbReference type="GO" id="GO:0030170">
    <property type="term" value="F:pyridoxal phosphate binding"/>
    <property type="evidence" value="ECO:0007669"/>
    <property type="project" value="InterPro"/>
</dbReference>
<dbReference type="RefSeq" id="WP_330588851.1">
    <property type="nucleotide sequence ID" value="NZ_VUMI01000084.1"/>
</dbReference>
<proteinExistence type="inferred from homology"/>
<name>A0A6N7W9C2_9FIRM</name>
<evidence type="ECO:0000313" key="9">
    <source>
        <dbReference type="Proteomes" id="UP000436047"/>
    </source>
</evidence>
<dbReference type="Gene3D" id="3.40.640.10">
    <property type="entry name" value="Type I PLP-dependent aspartate aminotransferase-like (Major domain)"/>
    <property type="match status" value="1"/>
</dbReference>
<reference evidence="8 9" key="1">
    <citation type="submission" date="2019-08" db="EMBL/GenBank/DDBJ databases">
        <title>In-depth cultivation of the pig gut microbiome towards novel bacterial diversity and tailored functional studies.</title>
        <authorList>
            <person name="Wylensek D."/>
            <person name="Hitch T.C.A."/>
            <person name="Clavel T."/>
        </authorList>
    </citation>
    <scope>NUCLEOTIDE SEQUENCE [LARGE SCALE GENOMIC DNA]</scope>
    <source>
        <strain evidence="8 9">WCA-389-WT-23B</strain>
    </source>
</reference>
<dbReference type="Gene3D" id="3.90.1150.10">
    <property type="entry name" value="Aspartate Aminotransferase, domain 1"/>
    <property type="match status" value="1"/>
</dbReference>
<dbReference type="NCBIfam" id="TIGR01979">
    <property type="entry name" value="sufS"/>
    <property type="match status" value="1"/>
</dbReference>
<comment type="catalytic activity">
    <reaction evidence="6">
        <text>(sulfur carrier)-H + L-cysteine = (sulfur carrier)-SH + L-alanine</text>
        <dbReference type="Rhea" id="RHEA:43892"/>
        <dbReference type="Rhea" id="RHEA-COMP:14737"/>
        <dbReference type="Rhea" id="RHEA-COMP:14739"/>
        <dbReference type="ChEBI" id="CHEBI:29917"/>
        <dbReference type="ChEBI" id="CHEBI:35235"/>
        <dbReference type="ChEBI" id="CHEBI:57972"/>
        <dbReference type="ChEBI" id="CHEBI:64428"/>
        <dbReference type="EC" id="2.8.1.7"/>
    </reaction>
</comment>
<keyword evidence="5" id="KW-0663">Pyridoxal phosphate</keyword>
<evidence type="ECO:0000256" key="3">
    <source>
        <dbReference type="ARBA" id="ARBA00012239"/>
    </source>
</evidence>
<dbReference type="Pfam" id="PF00266">
    <property type="entry name" value="Aminotran_5"/>
    <property type="match status" value="1"/>
</dbReference>
<dbReference type="GO" id="GO:0031071">
    <property type="term" value="F:cysteine desulfurase activity"/>
    <property type="evidence" value="ECO:0007669"/>
    <property type="project" value="UniProtKB-EC"/>
</dbReference>
<evidence type="ECO:0000313" key="8">
    <source>
        <dbReference type="EMBL" id="MSS91859.1"/>
    </source>
</evidence>
<dbReference type="SUPFAM" id="SSF53383">
    <property type="entry name" value="PLP-dependent transferases"/>
    <property type="match status" value="1"/>
</dbReference>
<dbReference type="Proteomes" id="UP000436047">
    <property type="component" value="Unassembled WGS sequence"/>
</dbReference>
<keyword evidence="9" id="KW-1185">Reference proteome</keyword>
<evidence type="ECO:0000259" key="7">
    <source>
        <dbReference type="Pfam" id="PF00266"/>
    </source>
</evidence>
<dbReference type="InterPro" id="IPR015424">
    <property type="entry name" value="PyrdxlP-dep_Trfase"/>
</dbReference>
<comment type="caution">
    <text evidence="8">The sequence shown here is derived from an EMBL/GenBank/DDBJ whole genome shotgun (WGS) entry which is preliminary data.</text>
</comment>
<dbReference type="InterPro" id="IPR015421">
    <property type="entry name" value="PyrdxlP-dep_Trfase_major"/>
</dbReference>
<accession>A0A6N7W9C2</accession>
<evidence type="ECO:0000256" key="2">
    <source>
        <dbReference type="ARBA" id="ARBA00010447"/>
    </source>
</evidence>
<comment type="similarity">
    <text evidence="2">Belongs to the class-V pyridoxal-phosphate-dependent aminotransferase family. Csd subfamily.</text>
</comment>
<evidence type="ECO:0000256" key="1">
    <source>
        <dbReference type="ARBA" id="ARBA00001933"/>
    </source>
</evidence>
<keyword evidence="4" id="KW-0808">Transferase</keyword>
<sequence length="380" mass="41954">MLQHSVESWNTFITICAASRRRRNGDLYELGMDATQQYENARKTVCRFLNAACPEEIIFTRNTTESLNLVAYSYALSKLRPGDEILVSIMEHHSNLLPWQMAAKRTGAVLKFLECETDGTLMPERIRQAVTARTRLVAVAHISNVFGRVNPVREITDLAHRQGAVVVVDAAQSAPHVPIDVQALDADFLAFSGHKLMAPMGIGVLYGKKELLEAMPPFLTGGEMIERVSRRDAVYAPLPHKFEAGTVNAAGAAALEAAIRYLEKIGWERLKQREDELTVLAFEGMKQIPGVRILGSADGTQHSGILTFTVDGVHPHDVASILDADHIAVRAGHHCAQPLMDYLGVSSTARASIAFYNTENEIQAFLHSLRLVRRKMGYGE</sequence>
<comment type="cofactor">
    <cofactor evidence="1">
        <name>pyridoxal 5'-phosphate</name>
        <dbReference type="ChEBI" id="CHEBI:597326"/>
    </cofactor>
</comment>
<dbReference type="PANTHER" id="PTHR43586:SF8">
    <property type="entry name" value="CYSTEINE DESULFURASE 1, CHLOROPLASTIC"/>
    <property type="match status" value="1"/>
</dbReference>
<dbReference type="CDD" id="cd06453">
    <property type="entry name" value="SufS_like"/>
    <property type="match status" value="1"/>
</dbReference>